<organism evidence="5 6">
    <name type="scientific">Neopusillimonas maritima</name>
    <dbReference type="NCBI Taxonomy" id="2026239"/>
    <lineage>
        <taxon>Bacteria</taxon>
        <taxon>Pseudomonadati</taxon>
        <taxon>Pseudomonadota</taxon>
        <taxon>Betaproteobacteria</taxon>
        <taxon>Burkholderiales</taxon>
        <taxon>Alcaligenaceae</taxon>
        <taxon>Neopusillimonas</taxon>
    </lineage>
</organism>
<evidence type="ECO:0000259" key="4">
    <source>
        <dbReference type="Pfam" id="PF00171"/>
    </source>
</evidence>
<dbReference type="InterPro" id="IPR029510">
    <property type="entry name" value="Ald_DH_CS_GLU"/>
</dbReference>
<comment type="similarity">
    <text evidence="3">Belongs to the aldehyde dehydrogenase family.</text>
</comment>
<dbReference type="Proteomes" id="UP000266206">
    <property type="component" value="Unassembled WGS sequence"/>
</dbReference>
<evidence type="ECO:0000313" key="6">
    <source>
        <dbReference type="Proteomes" id="UP000266206"/>
    </source>
</evidence>
<comment type="caution">
    <text evidence="5">The sequence shown here is derived from an EMBL/GenBank/DDBJ whole genome shotgun (WGS) entry which is preliminary data.</text>
</comment>
<dbReference type="InterPro" id="IPR015590">
    <property type="entry name" value="Aldehyde_DH_dom"/>
</dbReference>
<keyword evidence="1 3" id="KW-0560">Oxidoreductase</keyword>
<dbReference type="EMBL" id="NQYH01000003">
    <property type="protein sequence ID" value="RIY41463.1"/>
    <property type="molecule type" value="Genomic_DNA"/>
</dbReference>
<proteinExistence type="inferred from homology"/>
<evidence type="ECO:0000256" key="3">
    <source>
        <dbReference type="RuleBase" id="RU003345"/>
    </source>
</evidence>
<dbReference type="Pfam" id="PF00171">
    <property type="entry name" value="Aldedh"/>
    <property type="match status" value="1"/>
</dbReference>
<dbReference type="SUPFAM" id="SSF53720">
    <property type="entry name" value="ALDH-like"/>
    <property type="match status" value="1"/>
</dbReference>
<dbReference type="RefSeq" id="WP_119515734.1">
    <property type="nucleotide sequence ID" value="NZ_NQYH01000003.1"/>
</dbReference>
<sequence>MKLAEHYIDGKWTSAVSGTRNIKKGVNPATNEHAYDYCDGTEAEALAAVAAARRAFDETNWRNSPRLRADILFDFAARMEARKAEIADWLVTVNGKLHREAMGEVMGSVSELKYYAGLARTQYGRNLEVEPGAFSILDREAAGVAAIILPWNAPLLLLVRSLAPALAAGCSVVIKPAFQTSTAHNLALECLTNDERIPAGIVNSVIESGIAVSQHLCESLDVDVISFTGSSHVGKLIAESTSPSLKRLSLELGGKAPALVFPDCDMAKTVSGVVAGATVLAGQQCTAITRVLVHDAIYDAFKTQLAQALQSIKVGPGNDAASQMGCLIDTANRDRIAKLVERAEKEARVIVKGQIPEGELANGAFITPSLIEVDDLASPFIQDELFGPLLVLERFHDEAEAINRANATRYSLASSVWTQDLFLARRMASKLNFGNVWCNTHNRLFAEAETGGYGDSGYGKLHGLEGMYDFMRTKHFYFETKTS</sequence>
<dbReference type="Gene3D" id="3.40.605.10">
    <property type="entry name" value="Aldehyde Dehydrogenase, Chain A, domain 1"/>
    <property type="match status" value="1"/>
</dbReference>
<reference evidence="5 6" key="1">
    <citation type="submission" date="2017-08" db="EMBL/GenBank/DDBJ databases">
        <title>Pusillimonas indicus sp. nov., a member of the family Alcaligenaceae isolated from surface seawater.</title>
        <authorList>
            <person name="Li J."/>
        </authorList>
    </citation>
    <scope>NUCLEOTIDE SEQUENCE [LARGE SCALE GENOMIC DNA]</scope>
    <source>
        <strain evidence="5 6">L52-1-41</strain>
    </source>
</reference>
<gene>
    <name evidence="5" type="ORF">CJP73_05645</name>
</gene>
<feature type="active site" evidence="2">
    <location>
        <position position="251"/>
    </location>
</feature>
<accession>A0A3A1YT93</accession>
<dbReference type="Gene3D" id="3.40.309.10">
    <property type="entry name" value="Aldehyde Dehydrogenase, Chain A, domain 2"/>
    <property type="match status" value="1"/>
</dbReference>
<dbReference type="AlphaFoldDB" id="A0A3A1YT93"/>
<evidence type="ECO:0000256" key="2">
    <source>
        <dbReference type="PROSITE-ProRule" id="PRU10007"/>
    </source>
</evidence>
<dbReference type="OrthoDB" id="6187633at2"/>
<dbReference type="GO" id="GO:0016620">
    <property type="term" value="F:oxidoreductase activity, acting on the aldehyde or oxo group of donors, NAD or NADP as acceptor"/>
    <property type="evidence" value="ECO:0007669"/>
    <property type="project" value="InterPro"/>
</dbReference>
<dbReference type="InterPro" id="IPR016163">
    <property type="entry name" value="Ald_DH_C"/>
</dbReference>
<dbReference type="PROSITE" id="PS00687">
    <property type="entry name" value="ALDEHYDE_DEHYDR_GLU"/>
    <property type="match status" value="1"/>
</dbReference>
<dbReference type="InterPro" id="IPR016162">
    <property type="entry name" value="Ald_DH_N"/>
</dbReference>
<feature type="domain" description="Aldehyde dehydrogenase" evidence="4">
    <location>
        <begin position="23"/>
        <end position="475"/>
    </location>
</feature>
<evidence type="ECO:0000313" key="5">
    <source>
        <dbReference type="EMBL" id="RIY41463.1"/>
    </source>
</evidence>
<protein>
    <submittedName>
        <fullName evidence="5">Aldehyde dehydrogenase</fullName>
    </submittedName>
</protein>
<dbReference type="InterPro" id="IPR016161">
    <property type="entry name" value="Ald_DH/histidinol_DH"/>
</dbReference>
<name>A0A3A1YT93_9BURK</name>
<dbReference type="PANTHER" id="PTHR11699">
    <property type="entry name" value="ALDEHYDE DEHYDROGENASE-RELATED"/>
    <property type="match status" value="1"/>
</dbReference>
<evidence type="ECO:0000256" key="1">
    <source>
        <dbReference type="ARBA" id="ARBA00023002"/>
    </source>
</evidence>